<dbReference type="EMBL" id="LAZR01000084">
    <property type="protein sequence ID" value="KKN93647.1"/>
    <property type="molecule type" value="Genomic_DNA"/>
</dbReference>
<dbReference type="AlphaFoldDB" id="A0A0F9V1P6"/>
<accession>A0A0F9V1P6</accession>
<feature type="region of interest" description="Disordered" evidence="1">
    <location>
        <begin position="1"/>
        <end position="49"/>
    </location>
</feature>
<evidence type="ECO:0000313" key="2">
    <source>
        <dbReference type="EMBL" id="KKN93647.1"/>
    </source>
</evidence>
<comment type="caution">
    <text evidence="2">The sequence shown here is derived from an EMBL/GenBank/DDBJ whole genome shotgun (WGS) entry which is preliminary data.</text>
</comment>
<feature type="compositionally biased region" description="Basic residues" evidence="1">
    <location>
        <begin position="15"/>
        <end position="24"/>
    </location>
</feature>
<reference evidence="2" key="1">
    <citation type="journal article" date="2015" name="Nature">
        <title>Complex archaea that bridge the gap between prokaryotes and eukaryotes.</title>
        <authorList>
            <person name="Spang A."/>
            <person name="Saw J.H."/>
            <person name="Jorgensen S.L."/>
            <person name="Zaremba-Niedzwiedzka K."/>
            <person name="Martijn J."/>
            <person name="Lind A.E."/>
            <person name="van Eijk R."/>
            <person name="Schleper C."/>
            <person name="Guy L."/>
            <person name="Ettema T.J."/>
        </authorList>
    </citation>
    <scope>NUCLEOTIDE SEQUENCE</scope>
</reference>
<protein>
    <submittedName>
        <fullName evidence="2">Uncharacterized protein</fullName>
    </submittedName>
</protein>
<sequence>MTRDYRRAQKGKPVTVKHKRKKVSHGTEKKLKGKTSLKPSFDFGKKKKSVKTVKSPRKVKALKLPSNSEAIVHSLLSPTKNENEQLVLIRHRPTGDTVYFVQEGDNASLTTDSKYYSGKKKSMTEIHTHPRNSPHSDEDLWTLLSHDQVKKSEVLTSNDIIFIMEKSKSTPPASQIDREEFDNNWKQSIEEATELHSRMKEMPTGAQQDSDRAFYIIVNQKMAEKYGLKWDVAKREEQIAAHAEKTMKHFELSDDDSIELIAIEQGVVEYRNEYKTNPTPENFERFQRAIEERDDLRTTLIDSDTDRRDANLANMIVDSRRDDVINAAPDTKRSTRGVSFN</sequence>
<gene>
    <name evidence="2" type="ORF">LCGC14_0194790</name>
</gene>
<proteinExistence type="predicted"/>
<evidence type="ECO:0000256" key="1">
    <source>
        <dbReference type="SAM" id="MobiDB-lite"/>
    </source>
</evidence>
<name>A0A0F9V1P6_9ZZZZ</name>
<organism evidence="2">
    <name type="scientific">marine sediment metagenome</name>
    <dbReference type="NCBI Taxonomy" id="412755"/>
    <lineage>
        <taxon>unclassified sequences</taxon>
        <taxon>metagenomes</taxon>
        <taxon>ecological metagenomes</taxon>
    </lineage>
</organism>